<feature type="compositionally biased region" description="Pro residues" evidence="1">
    <location>
        <begin position="220"/>
        <end position="230"/>
    </location>
</feature>
<accession>A0A813FBZ4</accession>
<dbReference type="EMBL" id="CAJNNV010024908">
    <property type="protein sequence ID" value="CAE8611093.1"/>
    <property type="molecule type" value="Genomic_DNA"/>
</dbReference>
<evidence type="ECO:0008006" key="4">
    <source>
        <dbReference type="Google" id="ProtNLM"/>
    </source>
</evidence>
<reference evidence="2" key="1">
    <citation type="submission" date="2021-02" db="EMBL/GenBank/DDBJ databases">
        <authorList>
            <person name="Dougan E. K."/>
            <person name="Rhodes N."/>
            <person name="Thang M."/>
            <person name="Chan C."/>
        </authorList>
    </citation>
    <scope>NUCLEOTIDE SEQUENCE</scope>
</reference>
<evidence type="ECO:0000313" key="3">
    <source>
        <dbReference type="Proteomes" id="UP000654075"/>
    </source>
</evidence>
<gene>
    <name evidence="2" type="ORF">PGLA1383_LOCUS28903</name>
</gene>
<feature type="non-terminal residue" evidence="2">
    <location>
        <position position="230"/>
    </location>
</feature>
<protein>
    <recommendedName>
        <fullName evidence="4">Protein kinase domain-containing protein</fullName>
    </recommendedName>
</protein>
<evidence type="ECO:0000313" key="2">
    <source>
        <dbReference type="EMBL" id="CAE8611093.1"/>
    </source>
</evidence>
<feature type="compositionally biased region" description="Low complexity" evidence="1">
    <location>
        <begin position="207"/>
        <end position="219"/>
    </location>
</feature>
<dbReference type="SUPFAM" id="SSF56112">
    <property type="entry name" value="Protein kinase-like (PK-like)"/>
    <property type="match status" value="1"/>
</dbReference>
<dbReference type="InterPro" id="IPR011009">
    <property type="entry name" value="Kinase-like_dom_sf"/>
</dbReference>
<comment type="caution">
    <text evidence="2">The sequence shown here is derived from an EMBL/GenBank/DDBJ whole genome shotgun (WGS) entry which is preliminary data.</text>
</comment>
<feature type="region of interest" description="Disordered" evidence="1">
    <location>
        <begin position="149"/>
        <end position="230"/>
    </location>
</feature>
<evidence type="ECO:0000256" key="1">
    <source>
        <dbReference type="SAM" id="MobiDB-lite"/>
    </source>
</evidence>
<organism evidence="2 3">
    <name type="scientific">Polarella glacialis</name>
    <name type="common">Dinoflagellate</name>
    <dbReference type="NCBI Taxonomy" id="89957"/>
    <lineage>
        <taxon>Eukaryota</taxon>
        <taxon>Sar</taxon>
        <taxon>Alveolata</taxon>
        <taxon>Dinophyceae</taxon>
        <taxon>Suessiales</taxon>
        <taxon>Suessiaceae</taxon>
        <taxon>Polarella</taxon>
    </lineage>
</organism>
<feature type="region of interest" description="Disordered" evidence="1">
    <location>
        <begin position="73"/>
        <end position="113"/>
    </location>
</feature>
<dbReference type="Proteomes" id="UP000654075">
    <property type="component" value="Unassembled WGS sequence"/>
</dbReference>
<dbReference type="AlphaFoldDB" id="A0A813FBZ4"/>
<feature type="compositionally biased region" description="Low complexity" evidence="1">
    <location>
        <begin position="149"/>
        <end position="162"/>
    </location>
</feature>
<proteinExistence type="predicted"/>
<name>A0A813FBZ4_POLGL</name>
<feature type="compositionally biased region" description="Low complexity" evidence="1">
    <location>
        <begin position="78"/>
        <end position="90"/>
    </location>
</feature>
<keyword evidence="3" id="KW-1185">Reference proteome</keyword>
<sequence length="230" mass="23799">MAELRMPFVADNRALLAAQVCSRRSTPISPSSGYSPALRNVVQLMLDKDPKVRPGPSAIISYAKRIAQNGRHLHVTRGGSPTGSPAGAAPEQRNDGPGPPVGGEPPLRADGARDPWGEAVRLLAQLSLAAFAATERVARCGAALRRLPRAPSAEAVVSAEPSVAREQKGARASPSGRRLSPFAAPALQGTGQGAAARPSRSPRDRYPSAPAVVVSRSPIPSLPPPPAGPH</sequence>